<dbReference type="EMBL" id="JAUDZG010000001">
    <property type="protein sequence ID" value="KAK3311660.1"/>
    <property type="molecule type" value="Genomic_DNA"/>
</dbReference>
<dbReference type="SUPFAM" id="SSF51735">
    <property type="entry name" value="NAD(P)-binding Rossmann-fold domains"/>
    <property type="match status" value="1"/>
</dbReference>
<dbReference type="PRINTS" id="PR00080">
    <property type="entry name" value="SDRFAMILY"/>
</dbReference>
<dbReference type="Proteomes" id="UP001273166">
    <property type="component" value="Unassembled WGS sequence"/>
</dbReference>
<accession>A0AAJ0M7E9</accession>
<dbReference type="FunFam" id="3.40.50.720:FF:000374">
    <property type="entry name" value="3-oxoacyl-(Acyl-carrier-protein) reductase"/>
    <property type="match status" value="1"/>
</dbReference>
<keyword evidence="6" id="KW-1185">Reference proteome</keyword>
<protein>
    <recommendedName>
        <fullName evidence="4">Ketoreductase domain-containing protein</fullName>
    </recommendedName>
</protein>
<dbReference type="SMART" id="SM00822">
    <property type="entry name" value="PKS_KR"/>
    <property type="match status" value="1"/>
</dbReference>
<evidence type="ECO:0000256" key="3">
    <source>
        <dbReference type="ARBA" id="ARBA00023002"/>
    </source>
</evidence>
<reference evidence="5" key="2">
    <citation type="submission" date="2023-06" db="EMBL/GenBank/DDBJ databases">
        <authorList>
            <consortium name="Lawrence Berkeley National Laboratory"/>
            <person name="Mondo S.J."/>
            <person name="Hensen N."/>
            <person name="Bonometti L."/>
            <person name="Westerberg I."/>
            <person name="Brannstrom I.O."/>
            <person name="Guillou S."/>
            <person name="Cros-Aarteil S."/>
            <person name="Calhoun S."/>
            <person name="Haridas S."/>
            <person name="Kuo A."/>
            <person name="Pangilinan J."/>
            <person name="Riley R."/>
            <person name="Labutti K."/>
            <person name="Andreopoulos B."/>
            <person name="Lipzen A."/>
            <person name="Chen C."/>
            <person name="Yanf M."/>
            <person name="Daum C."/>
            <person name="Ng V."/>
            <person name="Clum A."/>
            <person name="Steindorff A."/>
            <person name="Ohm R."/>
            <person name="Martin F."/>
            <person name="Silar P."/>
            <person name="Natvig D."/>
            <person name="Lalanne C."/>
            <person name="Gautier V."/>
            <person name="Ament-Velasquez S.L."/>
            <person name="Kruys A."/>
            <person name="Hutchinson M.I."/>
            <person name="Powell A.J."/>
            <person name="Barry K."/>
            <person name="Miller A.N."/>
            <person name="Grigoriev I.V."/>
            <person name="Debuchy R."/>
            <person name="Gladieux P."/>
            <person name="Thoren M.H."/>
            <person name="Johannesson H."/>
        </authorList>
    </citation>
    <scope>NUCLEOTIDE SEQUENCE</scope>
    <source>
        <strain evidence="5">CBS 333.67</strain>
    </source>
</reference>
<dbReference type="AlphaFoldDB" id="A0AAJ0M7E9"/>
<gene>
    <name evidence="5" type="ORF">B0T15DRAFT_82110</name>
</gene>
<dbReference type="InterPro" id="IPR020904">
    <property type="entry name" value="Sc_DH/Rdtase_CS"/>
</dbReference>
<sequence length="264" mass="27786">MESPSALSNLSFNLKGKVAIVTGASRGIGAGIALELARRGAKATGTYTSESSSAAMDALISQISSLNNGSQAIKIKADLRDPLAPQHIIEQTIHSFGAHIDILVNNAGAELVKPLPEITADDFASIYDLNVRGPMLMTQAVLRHLRAPGGRVINISSVGARHGFKNLSVYCSSKAALEGMTRCWAAELGGAGHTVNAVNPGPVQTQLMENIPSEIVEMQKAQTPVQNRVGTVDDVAQVVAWLASEESRWVSGQVISASGGWAMY</sequence>
<organism evidence="5 6">
    <name type="scientific">Chaetomium strumarium</name>
    <dbReference type="NCBI Taxonomy" id="1170767"/>
    <lineage>
        <taxon>Eukaryota</taxon>
        <taxon>Fungi</taxon>
        <taxon>Dikarya</taxon>
        <taxon>Ascomycota</taxon>
        <taxon>Pezizomycotina</taxon>
        <taxon>Sordariomycetes</taxon>
        <taxon>Sordariomycetidae</taxon>
        <taxon>Sordariales</taxon>
        <taxon>Chaetomiaceae</taxon>
        <taxon>Chaetomium</taxon>
    </lineage>
</organism>
<comment type="caution">
    <text evidence="5">The sequence shown here is derived from an EMBL/GenBank/DDBJ whole genome shotgun (WGS) entry which is preliminary data.</text>
</comment>
<evidence type="ECO:0000256" key="2">
    <source>
        <dbReference type="ARBA" id="ARBA00022857"/>
    </source>
</evidence>
<dbReference type="InterPro" id="IPR057326">
    <property type="entry name" value="KR_dom"/>
</dbReference>
<dbReference type="InterPro" id="IPR036291">
    <property type="entry name" value="NAD(P)-bd_dom_sf"/>
</dbReference>
<comment type="similarity">
    <text evidence="1">Belongs to the short-chain dehydrogenases/reductases (SDR) family.</text>
</comment>
<evidence type="ECO:0000256" key="1">
    <source>
        <dbReference type="ARBA" id="ARBA00006484"/>
    </source>
</evidence>
<dbReference type="PROSITE" id="PS00061">
    <property type="entry name" value="ADH_SHORT"/>
    <property type="match status" value="1"/>
</dbReference>
<dbReference type="RefSeq" id="XP_062727440.1">
    <property type="nucleotide sequence ID" value="XM_062871354.1"/>
</dbReference>
<evidence type="ECO:0000259" key="4">
    <source>
        <dbReference type="SMART" id="SM00822"/>
    </source>
</evidence>
<dbReference type="GO" id="GO:0016614">
    <property type="term" value="F:oxidoreductase activity, acting on CH-OH group of donors"/>
    <property type="evidence" value="ECO:0007669"/>
    <property type="project" value="UniProtKB-ARBA"/>
</dbReference>
<dbReference type="Pfam" id="PF13561">
    <property type="entry name" value="adh_short_C2"/>
    <property type="match status" value="1"/>
</dbReference>
<dbReference type="PANTHER" id="PTHR48107">
    <property type="entry name" value="NADPH-DEPENDENT ALDEHYDE REDUCTASE-LIKE PROTEIN, CHLOROPLASTIC-RELATED"/>
    <property type="match status" value="1"/>
</dbReference>
<dbReference type="PRINTS" id="PR00081">
    <property type="entry name" value="GDHRDH"/>
</dbReference>
<dbReference type="PANTHER" id="PTHR48107:SF7">
    <property type="entry name" value="RE15974P"/>
    <property type="match status" value="1"/>
</dbReference>
<dbReference type="GeneID" id="87890183"/>
<name>A0AAJ0M7E9_9PEZI</name>
<evidence type="ECO:0000313" key="6">
    <source>
        <dbReference type="Proteomes" id="UP001273166"/>
    </source>
</evidence>
<evidence type="ECO:0000313" key="5">
    <source>
        <dbReference type="EMBL" id="KAK3311660.1"/>
    </source>
</evidence>
<feature type="domain" description="Ketoreductase" evidence="4">
    <location>
        <begin position="17"/>
        <end position="206"/>
    </location>
</feature>
<keyword evidence="2" id="KW-0521">NADP</keyword>
<keyword evidence="3" id="KW-0560">Oxidoreductase</keyword>
<dbReference type="Gene3D" id="3.40.50.720">
    <property type="entry name" value="NAD(P)-binding Rossmann-like Domain"/>
    <property type="match status" value="1"/>
</dbReference>
<dbReference type="InterPro" id="IPR002347">
    <property type="entry name" value="SDR_fam"/>
</dbReference>
<reference evidence="5" key="1">
    <citation type="journal article" date="2023" name="Mol. Phylogenet. Evol.">
        <title>Genome-scale phylogeny and comparative genomics of the fungal order Sordariales.</title>
        <authorList>
            <person name="Hensen N."/>
            <person name="Bonometti L."/>
            <person name="Westerberg I."/>
            <person name="Brannstrom I.O."/>
            <person name="Guillou S."/>
            <person name="Cros-Aarteil S."/>
            <person name="Calhoun S."/>
            <person name="Haridas S."/>
            <person name="Kuo A."/>
            <person name="Mondo S."/>
            <person name="Pangilinan J."/>
            <person name="Riley R."/>
            <person name="LaButti K."/>
            <person name="Andreopoulos B."/>
            <person name="Lipzen A."/>
            <person name="Chen C."/>
            <person name="Yan M."/>
            <person name="Daum C."/>
            <person name="Ng V."/>
            <person name="Clum A."/>
            <person name="Steindorff A."/>
            <person name="Ohm R.A."/>
            <person name="Martin F."/>
            <person name="Silar P."/>
            <person name="Natvig D.O."/>
            <person name="Lalanne C."/>
            <person name="Gautier V."/>
            <person name="Ament-Velasquez S.L."/>
            <person name="Kruys A."/>
            <person name="Hutchinson M.I."/>
            <person name="Powell A.J."/>
            <person name="Barry K."/>
            <person name="Miller A.N."/>
            <person name="Grigoriev I.V."/>
            <person name="Debuchy R."/>
            <person name="Gladieux P."/>
            <person name="Hiltunen Thoren M."/>
            <person name="Johannesson H."/>
        </authorList>
    </citation>
    <scope>NUCLEOTIDE SEQUENCE</scope>
    <source>
        <strain evidence="5">CBS 333.67</strain>
    </source>
</reference>
<proteinExistence type="inferred from homology"/>